<name>A0AAJ2UKI5_9ACTN</name>
<organism evidence="1 2">
    <name type="scientific">Streptomyces europaeiscabiei</name>
    <dbReference type="NCBI Taxonomy" id="146819"/>
    <lineage>
        <taxon>Bacteria</taxon>
        <taxon>Bacillati</taxon>
        <taxon>Actinomycetota</taxon>
        <taxon>Actinomycetes</taxon>
        <taxon>Kitasatosporales</taxon>
        <taxon>Streptomycetaceae</taxon>
        <taxon>Streptomyces</taxon>
    </lineage>
</organism>
<protein>
    <submittedName>
        <fullName evidence="1">Uncharacterized protein</fullName>
    </submittedName>
</protein>
<evidence type="ECO:0000313" key="2">
    <source>
        <dbReference type="Proteomes" id="UP001273589"/>
    </source>
</evidence>
<dbReference type="AlphaFoldDB" id="A0AAJ2UKI5"/>
<sequence>MTVSFAQPSAVPATAPDPMTVEALRRIVDEQIGPRLPGAIYSNQDGAFEVIALIRDPKRARELLKRRCAQWALIVKDVLRPGAEPFVIGSTWTTSDHLVREAKAVATSTDGGKH</sequence>
<proteinExistence type="predicted"/>
<accession>A0AAJ2UKI5</accession>
<dbReference type="Proteomes" id="UP001273589">
    <property type="component" value="Unassembled WGS sequence"/>
</dbReference>
<dbReference type="RefSeq" id="WP_319690129.1">
    <property type="nucleotide sequence ID" value="NZ_JARAWN010000028.1"/>
</dbReference>
<dbReference type="EMBL" id="JARAWN010000028">
    <property type="protein sequence ID" value="MDX3129631.1"/>
    <property type="molecule type" value="Genomic_DNA"/>
</dbReference>
<evidence type="ECO:0000313" key="1">
    <source>
        <dbReference type="EMBL" id="MDX3129631.1"/>
    </source>
</evidence>
<comment type="caution">
    <text evidence="1">The sequence shown here is derived from an EMBL/GenBank/DDBJ whole genome shotgun (WGS) entry which is preliminary data.</text>
</comment>
<gene>
    <name evidence="1" type="ORF">PV367_07430</name>
</gene>
<reference evidence="1" key="1">
    <citation type="journal article" date="2023" name="Microb. Genom.">
        <title>Mesoterricola silvestris gen. nov., sp. nov., Mesoterricola sediminis sp. nov., Geothrix oryzae sp. nov., Geothrix edaphica sp. nov., Geothrix rubra sp. nov., and Geothrix limicola sp. nov., six novel members of Acidobacteriota isolated from soils.</title>
        <authorList>
            <person name="Weisberg A.J."/>
            <person name="Pearce E."/>
            <person name="Kramer C.G."/>
            <person name="Chang J.H."/>
            <person name="Clarke C.R."/>
        </authorList>
    </citation>
    <scope>NUCLEOTIDE SEQUENCE</scope>
    <source>
        <strain evidence="1">ND06-05F</strain>
    </source>
</reference>